<proteinExistence type="predicted"/>
<keyword evidence="2" id="KW-1185">Reference proteome</keyword>
<sequence length="130" mass="14985">MQSHGGTRHGKQRHLKQKEDLVLKVTNITGTRGVTRSRRIFALESLRIKDPIHVKKDKGAEAPRRIMMKGEATEFLKLIRHSEYEMLDQLHKTPTQSHRNLLLKVLNDAHIAYDITPEKFEGIINNIITS</sequence>
<dbReference type="PANTHER" id="PTHR32108">
    <property type="entry name" value="DNA-DIRECTED RNA POLYMERASE SUBUNIT ALPHA"/>
    <property type="match status" value="1"/>
</dbReference>
<evidence type="ECO:0000313" key="1">
    <source>
        <dbReference type="EMBL" id="RDX99760.1"/>
    </source>
</evidence>
<reference evidence="1" key="1">
    <citation type="submission" date="2018-05" db="EMBL/GenBank/DDBJ databases">
        <title>Draft genome of Mucuna pruriens seed.</title>
        <authorList>
            <person name="Nnadi N.E."/>
            <person name="Vos R."/>
            <person name="Hasami M.H."/>
            <person name="Devisetty U.K."/>
            <person name="Aguiy J.C."/>
        </authorList>
    </citation>
    <scope>NUCLEOTIDE SEQUENCE [LARGE SCALE GENOMIC DNA]</scope>
    <source>
        <strain evidence="1">JCA_2017</strain>
    </source>
</reference>
<name>A0A371HAC7_MUCPR</name>
<gene>
    <name evidence="1" type="ORF">CR513_17154</name>
</gene>
<evidence type="ECO:0000313" key="2">
    <source>
        <dbReference type="Proteomes" id="UP000257109"/>
    </source>
</evidence>
<dbReference type="Proteomes" id="UP000257109">
    <property type="component" value="Unassembled WGS sequence"/>
</dbReference>
<dbReference type="EMBL" id="QJKJ01003144">
    <property type="protein sequence ID" value="RDX99760.1"/>
    <property type="molecule type" value="Genomic_DNA"/>
</dbReference>
<dbReference type="PANTHER" id="PTHR32108:SF9">
    <property type="entry name" value="REVERSE TRANSCRIPTASE RNASE H-LIKE DOMAIN-CONTAINING PROTEIN"/>
    <property type="match status" value="1"/>
</dbReference>
<dbReference type="AlphaFoldDB" id="A0A371HAC7"/>
<feature type="non-terminal residue" evidence="1">
    <location>
        <position position="1"/>
    </location>
</feature>
<dbReference type="OrthoDB" id="1736143at2759"/>
<protein>
    <submittedName>
        <fullName evidence="1">Uncharacterized protein</fullName>
    </submittedName>
</protein>
<comment type="caution">
    <text evidence="1">The sequence shown here is derived from an EMBL/GenBank/DDBJ whole genome shotgun (WGS) entry which is preliminary data.</text>
</comment>
<accession>A0A371HAC7</accession>
<organism evidence="1 2">
    <name type="scientific">Mucuna pruriens</name>
    <name type="common">Velvet bean</name>
    <name type="synonym">Dolichos pruriens</name>
    <dbReference type="NCBI Taxonomy" id="157652"/>
    <lineage>
        <taxon>Eukaryota</taxon>
        <taxon>Viridiplantae</taxon>
        <taxon>Streptophyta</taxon>
        <taxon>Embryophyta</taxon>
        <taxon>Tracheophyta</taxon>
        <taxon>Spermatophyta</taxon>
        <taxon>Magnoliopsida</taxon>
        <taxon>eudicotyledons</taxon>
        <taxon>Gunneridae</taxon>
        <taxon>Pentapetalae</taxon>
        <taxon>rosids</taxon>
        <taxon>fabids</taxon>
        <taxon>Fabales</taxon>
        <taxon>Fabaceae</taxon>
        <taxon>Papilionoideae</taxon>
        <taxon>50 kb inversion clade</taxon>
        <taxon>NPAAA clade</taxon>
        <taxon>indigoferoid/millettioid clade</taxon>
        <taxon>Phaseoleae</taxon>
        <taxon>Mucuna</taxon>
    </lineage>
</organism>